<dbReference type="Ensembl" id="ENSPMGT00000014100.1">
    <property type="protein sequence ID" value="ENSPMGP00000013213.1"/>
    <property type="gene ID" value="ENSPMGG00000010886.1"/>
</dbReference>
<evidence type="ECO:0000259" key="4">
    <source>
        <dbReference type="PROSITE" id="PS50055"/>
    </source>
</evidence>
<reference evidence="5" key="1">
    <citation type="submission" date="2025-08" db="UniProtKB">
        <authorList>
            <consortium name="Ensembl"/>
        </authorList>
    </citation>
    <scope>IDENTIFICATION</scope>
</reference>
<dbReference type="GO" id="GO:0004726">
    <property type="term" value="F:non-membrane spanning protein tyrosine phosphatase activity"/>
    <property type="evidence" value="ECO:0007669"/>
    <property type="project" value="InterPro"/>
</dbReference>
<dbReference type="Gene3D" id="3.90.190.10">
    <property type="entry name" value="Protein tyrosine phosphatase superfamily"/>
    <property type="match status" value="1"/>
</dbReference>
<dbReference type="PROSITE" id="PS50055">
    <property type="entry name" value="TYR_PHOSPHATASE_PTP"/>
    <property type="match status" value="1"/>
</dbReference>
<dbReference type="GO" id="GO:0005634">
    <property type="term" value="C:nucleus"/>
    <property type="evidence" value="ECO:0007669"/>
    <property type="project" value="TreeGrafter"/>
</dbReference>
<dbReference type="PANTHER" id="PTHR45983">
    <property type="entry name" value="TYROSINE PHOSPHATSE N18, PUTATIVE-RELATED"/>
    <property type="match status" value="1"/>
</dbReference>
<dbReference type="SMART" id="SM00194">
    <property type="entry name" value="PTPc"/>
    <property type="match status" value="1"/>
</dbReference>
<name>A0A3B4A838_9GOBI</name>
<keyword evidence="6" id="KW-1185">Reference proteome</keyword>
<proteinExistence type="predicted"/>
<dbReference type="STRING" id="409849.ENSPMGP00000013213"/>
<keyword evidence="2" id="KW-0378">Hydrolase</keyword>
<dbReference type="InterPro" id="IPR047170">
    <property type="entry name" value="PTN12/18/22"/>
</dbReference>
<evidence type="ECO:0000256" key="3">
    <source>
        <dbReference type="ARBA" id="ARBA00022912"/>
    </source>
</evidence>
<evidence type="ECO:0000256" key="2">
    <source>
        <dbReference type="ARBA" id="ARBA00022801"/>
    </source>
</evidence>
<dbReference type="Proteomes" id="UP000261520">
    <property type="component" value="Unplaced"/>
</dbReference>
<dbReference type="SUPFAM" id="SSF52799">
    <property type="entry name" value="(Phosphotyrosine protein) phosphatases II"/>
    <property type="match status" value="1"/>
</dbReference>
<dbReference type="PANTHER" id="PTHR45983:SF1">
    <property type="entry name" value="TYROSINE-PROTEIN PHOSPHATASE NON-RECEPTOR TYPE 22"/>
    <property type="match status" value="1"/>
</dbReference>
<organism evidence="5 6">
    <name type="scientific">Periophthalmus magnuspinnatus</name>
    <dbReference type="NCBI Taxonomy" id="409849"/>
    <lineage>
        <taxon>Eukaryota</taxon>
        <taxon>Metazoa</taxon>
        <taxon>Chordata</taxon>
        <taxon>Craniata</taxon>
        <taxon>Vertebrata</taxon>
        <taxon>Euteleostomi</taxon>
        <taxon>Actinopterygii</taxon>
        <taxon>Neopterygii</taxon>
        <taxon>Teleostei</taxon>
        <taxon>Neoteleostei</taxon>
        <taxon>Acanthomorphata</taxon>
        <taxon>Gobiaria</taxon>
        <taxon>Gobiiformes</taxon>
        <taxon>Gobioidei</taxon>
        <taxon>Gobiidae</taxon>
        <taxon>Oxudercinae</taxon>
        <taxon>Periophthalmus</taxon>
    </lineage>
</organism>
<accession>A0A3B4A838</accession>
<dbReference type="InterPro" id="IPR000242">
    <property type="entry name" value="PTP_cat"/>
</dbReference>
<dbReference type="InterPro" id="IPR029021">
    <property type="entry name" value="Prot-tyrosine_phosphatase-like"/>
</dbReference>
<reference evidence="5" key="2">
    <citation type="submission" date="2025-09" db="UniProtKB">
        <authorList>
            <consortium name="Ensembl"/>
        </authorList>
    </citation>
    <scope>IDENTIFICATION</scope>
</reference>
<feature type="domain" description="Tyrosine-protein phosphatase" evidence="4">
    <location>
        <begin position="11"/>
        <end position="132"/>
    </location>
</feature>
<dbReference type="EC" id="3.1.3.48" evidence="1"/>
<dbReference type="AlphaFoldDB" id="A0A3B4A838"/>
<dbReference type="Pfam" id="PF00102">
    <property type="entry name" value="Y_phosphatase"/>
    <property type="match status" value="1"/>
</dbReference>
<keyword evidence="3" id="KW-0904">Protein phosphatase</keyword>
<sequence>MVEQAWILRSLLEELETEEAEDEEAPDGIRLRNQSTKYRTDKIYTTKTAEKSENIKKNRYKDIIPFDHSRVKLTLTTSKNDTDYINANFIKGVTGSRAYIATQGPLPHTVLDFLRMLWEYNIEVCLCSIIDK</sequence>
<evidence type="ECO:0000313" key="6">
    <source>
        <dbReference type="Proteomes" id="UP000261520"/>
    </source>
</evidence>
<evidence type="ECO:0000256" key="1">
    <source>
        <dbReference type="ARBA" id="ARBA00013064"/>
    </source>
</evidence>
<evidence type="ECO:0000313" key="5">
    <source>
        <dbReference type="Ensembl" id="ENSPMGP00000013213.1"/>
    </source>
</evidence>
<protein>
    <recommendedName>
        <fullName evidence="1">protein-tyrosine-phosphatase</fullName>
        <ecNumber evidence="1">3.1.3.48</ecNumber>
    </recommendedName>
</protein>
<dbReference type="PRINTS" id="PR00700">
    <property type="entry name" value="PRTYPHPHTASE"/>
</dbReference>
<dbReference type="GO" id="GO:0005737">
    <property type="term" value="C:cytoplasm"/>
    <property type="evidence" value="ECO:0007669"/>
    <property type="project" value="TreeGrafter"/>
</dbReference>
<dbReference type="GO" id="GO:0050852">
    <property type="term" value="P:T cell receptor signaling pathway"/>
    <property type="evidence" value="ECO:0007669"/>
    <property type="project" value="TreeGrafter"/>
</dbReference>
<dbReference type="GO" id="GO:0050868">
    <property type="term" value="P:negative regulation of T cell activation"/>
    <property type="evidence" value="ECO:0007669"/>
    <property type="project" value="TreeGrafter"/>
</dbReference>